<proteinExistence type="predicted"/>
<organism evidence="2 3">
    <name type="scientific">Nonomuraea turkmeniaca</name>
    <dbReference type="NCBI Taxonomy" id="103838"/>
    <lineage>
        <taxon>Bacteria</taxon>
        <taxon>Bacillati</taxon>
        <taxon>Actinomycetota</taxon>
        <taxon>Actinomycetes</taxon>
        <taxon>Streptosporangiales</taxon>
        <taxon>Streptosporangiaceae</taxon>
        <taxon>Nonomuraea</taxon>
    </lineage>
</organism>
<keyword evidence="1" id="KW-1133">Transmembrane helix</keyword>
<evidence type="ECO:0000313" key="3">
    <source>
        <dbReference type="Proteomes" id="UP000309128"/>
    </source>
</evidence>
<dbReference type="EMBL" id="VCKY01000111">
    <property type="protein sequence ID" value="TMR14301.1"/>
    <property type="molecule type" value="Genomic_DNA"/>
</dbReference>
<gene>
    <name evidence="2" type="ORF">ETD86_28965</name>
</gene>
<feature type="transmembrane region" description="Helical" evidence="1">
    <location>
        <begin position="173"/>
        <end position="191"/>
    </location>
</feature>
<feature type="transmembrane region" description="Helical" evidence="1">
    <location>
        <begin position="21"/>
        <end position="38"/>
    </location>
</feature>
<dbReference type="AlphaFoldDB" id="A0A5S4FAF7"/>
<feature type="transmembrane region" description="Helical" evidence="1">
    <location>
        <begin position="58"/>
        <end position="76"/>
    </location>
</feature>
<dbReference type="PANTHER" id="PTHR37305:SF1">
    <property type="entry name" value="MEMBRANE PROTEIN"/>
    <property type="match status" value="1"/>
</dbReference>
<name>A0A5S4FAF7_9ACTN</name>
<keyword evidence="1" id="KW-0472">Membrane</keyword>
<dbReference type="OrthoDB" id="5188656at2"/>
<accession>A0A5S4FAF7</accession>
<dbReference type="Proteomes" id="UP000309128">
    <property type="component" value="Unassembled WGS sequence"/>
</dbReference>
<sequence>MKAVFSSEWLKLRSVTSTYHTIGTAALMVALGAAWTFYVSGLADERGSLRAAAPEEGFLPLVQISLAVLGVLAITNEYATGMIRTSLITVPKRGTLLLAKAGIVGLTTFVAANAILLVTYSASRLIASDRHLGFNGTSFADDLPKLLASALSVTALALVGLGLGAAICSTAGAIVSVVALLFVLPGVVNYLPPPWNTRVATLLLPNLVPQIADERLSTRLGDGFLPPWAALAVLIAYPIVTLTIGYFLLRRRDA</sequence>
<comment type="caution">
    <text evidence="2">The sequence shown here is derived from an EMBL/GenBank/DDBJ whole genome shotgun (WGS) entry which is preliminary data.</text>
</comment>
<feature type="transmembrane region" description="Helical" evidence="1">
    <location>
        <begin position="97"/>
        <end position="126"/>
    </location>
</feature>
<dbReference type="RefSeq" id="WP_138669331.1">
    <property type="nucleotide sequence ID" value="NZ_VCKY01000111.1"/>
</dbReference>
<evidence type="ECO:0000313" key="2">
    <source>
        <dbReference type="EMBL" id="TMR14301.1"/>
    </source>
</evidence>
<dbReference type="PANTHER" id="PTHR37305">
    <property type="entry name" value="INTEGRAL MEMBRANE PROTEIN-RELATED"/>
    <property type="match status" value="1"/>
</dbReference>
<evidence type="ECO:0000256" key="1">
    <source>
        <dbReference type="SAM" id="Phobius"/>
    </source>
</evidence>
<reference evidence="2 3" key="1">
    <citation type="submission" date="2019-05" db="EMBL/GenBank/DDBJ databases">
        <title>Draft genome sequence of Nonomuraea turkmeniaca DSM 43926.</title>
        <authorList>
            <person name="Saricaoglu S."/>
            <person name="Isik K."/>
        </authorList>
    </citation>
    <scope>NUCLEOTIDE SEQUENCE [LARGE SCALE GENOMIC DNA]</scope>
    <source>
        <strain evidence="2 3">DSM 43926</strain>
    </source>
</reference>
<keyword evidence="3" id="KW-1185">Reference proteome</keyword>
<keyword evidence="1" id="KW-0812">Transmembrane</keyword>
<feature type="transmembrane region" description="Helical" evidence="1">
    <location>
        <begin position="228"/>
        <end position="249"/>
    </location>
</feature>
<feature type="transmembrane region" description="Helical" evidence="1">
    <location>
        <begin position="146"/>
        <end position="166"/>
    </location>
</feature>
<protein>
    <submittedName>
        <fullName evidence="2">ABC transporter permease</fullName>
    </submittedName>
</protein>